<feature type="compositionally biased region" description="Low complexity" evidence="3">
    <location>
        <begin position="105"/>
        <end position="119"/>
    </location>
</feature>
<proteinExistence type="predicted"/>
<dbReference type="Pfam" id="PF22506">
    <property type="entry name" value="Cj1289-like_C"/>
    <property type="match status" value="1"/>
</dbReference>
<feature type="domain" description="Cj1289-like C-terminal" evidence="6">
    <location>
        <begin position="281"/>
        <end position="374"/>
    </location>
</feature>
<feature type="chain" id="PRO_5003862321" evidence="4">
    <location>
        <begin position="21"/>
        <end position="420"/>
    </location>
</feature>
<dbReference type="Pfam" id="PF09312">
    <property type="entry name" value="SurA_N"/>
    <property type="match status" value="1"/>
</dbReference>
<feature type="compositionally biased region" description="Polar residues" evidence="3">
    <location>
        <begin position="129"/>
        <end position="151"/>
    </location>
</feature>
<feature type="signal peptide" evidence="4">
    <location>
        <begin position="1"/>
        <end position="20"/>
    </location>
</feature>
<gene>
    <name evidence="7" type="ORF">OUI_0761</name>
</gene>
<dbReference type="InterPro" id="IPR027304">
    <property type="entry name" value="Trigger_fact/SurA_dom_sf"/>
</dbReference>
<protein>
    <submittedName>
        <fullName evidence="7">SurA N-terminal domain protein</fullName>
    </submittedName>
</protein>
<dbReference type="Gene3D" id="3.10.50.40">
    <property type="match status" value="1"/>
</dbReference>
<dbReference type="EMBL" id="AMOT01000004">
    <property type="protein sequence ID" value="EKE85607.1"/>
    <property type="molecule type" value="Genomic_DNA"/>
</dbReference>
<reference evidence="7 8" key="1">
    <citation type="submission" date="2012-08" db="EMBL/GenBank/DDBJ databases">
        <title>Comparative Sequence Analysis of H. pylori isolates.</title>
        <authorList>
            <person name="Blanchard T.G."/>
            <person name="Czinn S.J."/>
            <person name="McCracken C.M."/>
            <person name="Abolude K.A."/>
            <person name="Shefchek K.S."/>
            <person name="Maroo A.M."/>
            <person name="Santana-Cruz I.S."/>
            <person name="Tallon L.J."/>
            <person name="Ficke F.W.F."/>
        </authorList>
    </citation>
    <scope>NUCLEOTIDE SEQUENCE [LARGE SCALE GENOMIC DNA]</scope>
    <source>
        <strain evidence="7 8">R036d</strain>
    </source>
</reference>
<dbReference type="PATRIC" id="fig|1145113.3.peg.746"/>
<keyword evidence="1 4" id="KW-0732">Signal</keyword>
<dbReference type="InterPro" id="IPR015391">
    <property type="entry name" value="SurA_N"/>
</dbReference>
<evidence type="ECO:0000259" key="6">
    <source>
        <dbReference type="Pfam" id="PF22506"/>
    </source>
</evidence>
<dbReference type="PANTHER" id="PTHR47637">
    <property type="entry name" value="CHAPERONE SURA"/>
    <property type="match status" value="1"/>
</dbReference>
<dbReference type="AlphaFoldDB" id="K2KFV6"/>
<dbReference type="RefSeq" id="WP_001226008.1">
    <property type="nucleotide sequence ID" value="NZ_AMOT01000004.1"/>
</dbReference>
<accession>K2KFV6</accession>
<dbReference type="GO" id="GO:0003755">
    <property type="term" value="F:peptidyl-prolyl cis-trans isomerase activity"/>
    <property type="evidence" value="ECO:0007669"/>
    <property type="project" value="UniProtKB-KW"/>
</dbReference>
<sequence>MRKIFSYVLKALLFIGIVYAEPESKVEALEGRKQESSLDKKIRQELKNKELKNKDLKNKKEEKKNPEEKKETKAKRKPRAEVHHGDAKNPTQKITPPKIKEGAKGVQNQGTQNQGVQNNAPKLEEKETTSQILEKNKGSSPSSQFNSIFGNPNNATNNTLEDKVVGGISLLVNGSPITLYQIQEEQEKSKVSKAQARDRLIAERIKNQEIERLKIHVDDDKLDQEMAMMAQQQGMDLDHFKQMLMAEGHYKLYRDQLKEHLEMQELLRNILLTNVDTSSETKMREYYNKHKEQFSIPTEIETVRYTSTSQEDLERAMADPNLEIPGVSKANEKIEMKTLNPQIAQVFISHEQGSFTPVMNGGGGQFITFYIKEKKGKNEVSFSQAKQFIAQKLVEESKDKILEEHFEKLRVKSRIVMIRE</sequence>
<feature type="domain" description="SurA N-terminal" evidence="5">
    <location>
        <begin position="185"/>
        <end position="265"/>
    </location>
</feature>
<dbReference type="InterPro" id="IPR046357">
    <property type="entry name" value="PPIase_dom_sf"/>
</dbReference>
<dbReference type="Gene3D" id="1.10.4030.10">
    <property type="entry name" value="Porin chaperone SurA, peptide-binding domain"/>
    <property type="match status" value="1"/>
</dbReference>
<evidence type="ECO:0000259" key="5">
    <source>
        <dbReference type="Pfam" id="PF09312"/>
    </source>
</evidence>
<evidence type="ECO:0000313" key="8">
    <source>
        <dbReference type="Proteomes" id="UP000006759"/>
    </source>
</evidence>
<dbReference type="Proteomes" id="UP000006759">
    <property type="component" value="Unassembled WGS sequence"/>
</dbReference>
<evidence type="ECO:0000256" key="4">
    <source>
        <dbReference type="SAM" id="SignalP"/>
    </source>
</evidence>
<evidence type="ECO:0000313" key="7">
    <source>
        <dbReference type="EMBL" id="EKE85607.1"/>
    </source>
</evidence>
<name>K2KFV6_HELPX</name>
<evidence type="ECO:0000256" key="1">
    <source>
        <dbReference type="ARBA" id="ARBA00022729"/>
    </source>
</evidence>
<feature type="region of interest" description="Disordered" evidence="3">
    <location>
        <begin position="26"/>
        <end position="151"/>
    </location>
</feature>
<keyword evidence="2" id="KW-0413">Isomerase</keyword>
<comment type="caution">
    <text evidence="7">The sequence shown here is derived from an EMBL/GenBank/DDBJ whole genome shotgun (WGS) entry which is preliminary data.</text>
</comment>
<keyword evidence="2" id="KW-0697">Rotamase</keyword>
<dbReference type="PANTHER" id="PTHR47637:SF1">
    <property type="entry name" value="CHAPERONE SURA"/>
    <property type="match status" value="1"/>
</dbReference>
<dbReference type="InterPro" id="IPR050280">
    <property type="entry name" value="OMP_Chaperone_SurA"/>
</dbReference>
<organism evidence="7 8">
    <name type="scientific">Helicobacter pylori R036d</name>
    <dbReference type="NCBI Taxonomy" id="1145113"/>
    <lineage>
        <taxon>Bacteria</taxon>
        <taxon>Pseudomonadati</taxon>
        <taxon>Campylobacterota</taxon>
        <taxon>Epsilonproteobacteria</taxon>
        <taxon>Campylobacterales</taxon>
        <taxon>Helicobacteraceae</taxon>
        <taxon>Helicobacter</taxon>
    </lineage>
</organism>
<dbReference type="SUPFAM" id="SSF109998">
    <property type="entry name" value="Triger factor/SurA peptide-binding domain-like"/>
    <property type="match status" value="1"/>
</dbReference>
<evidence type="ECO:0000256" key="3">
    <source>
        <dbReference type="SAM" id="MobiDB-lite"/>
    </source>
</evidence>
<feature type="compositionally biased region" description="Basic and acidic residues" evidence="3">
    <location>
        <begin position="26"/>
        <end position="71"/>
    </location>
</feature>
<dbReference type="InterPro" id="IPR055131">
    <property type="entry name" value="Cj1289-like_C"/>
</dbReference>
<evidence type="ECO:0000256" key="2">
    <source>
        <dbReference type="ARBA" id="ARBA00023110"/>
    </source>
</evidence>